<proteinExistence type="predicted"/>
<reference evidence="1" key="1">
    <citation type="submission" date="2004-05" db="EMBL/GenBank/DDBJ databases">
        <authorList>
            <person name="Town C.D."/>
        </authorList>
    </citation>
    <scope>NUCLEOTIDE SEQUENCE</scope>
</reference>
<name>Q2HVH0_MEDTR</name>
<dbReference type="AlphaFoldDB" id="Q2HVH0"/>
<organism evidence="1">
    <name type="scientific">Medicago truncatula</name>
    <name type="common">Barrel medic</name>
    <name type="synonym">Medicago tribuloides</name>
    <dbReference type="NCBI Taxonomy" id="3880"/>
    <lineage>
        <taxon>Eukaryota</taxon>
        <taxon>Viridiplantae</taxon>
        <taxon>Streptophyta</taxon>
        <taxon>Embryophyta</taxon>
        <taxon>Tracheophyta</taxon>
        <taxon>Spermatophyta</taxon>
        <taxon>Magnoliopsida</taxon>
        <taxon>eudicotyledons</taxon>
        <taxon>Gunneridae</taxon>
        <taxon>Pentapetalae</taxon>
        <taxon>rosids</taxon>
        <taxon>fabids</taxon>
        <taxon>Fabales</taxon>
        <taxon>Fabaceae</taxon>
        <taxon>Papilionoideae</taxon>
        <taxon>50 kb inversion clade</taxon>
        <taxon>NPAAA clade</taxon>
        <taxon>Hologalegina</taxon>
        <taxon>IRL clade</taxon>
        <taxon>Trifolieae</taxon>
        <taxon>Medicago</taxon>
    </lineage>
</organism>
<reference evidence="1" key="2">
    <citation type="submission" date="2007-03" db="EMBL/GenBank/DDBJ databases">
        <authorList>
            <consortium name="The International Medicago Genome Annotation Group"/>
        </authorList>
    </citation>
    <scope>NUCLEOTIDE SEQUENCE</scope>
</reference>
<gene>
    <name evidence="1" type="ORF">MtrDRAFT_AC148819g14v2</name>
</gene>
<sequence length="81" mass="9277">MKDKQCCSTIIDPKTPLSMEKMEEKNYGRLVEEGGAKVFKSRTKYQQHRHRPTYVPNERALVHNLSYDLVVAACKSLNGHA</sequence>
<accession>Q2HVH0</accession>
<evidence type="ECO:0000313" key="1">
    <source>
        <dbReference type="EMBL" id="ABD28477.1"/>
    </source>
</evidence>
<protein>
    <submittedName>
        <fullName evidence="1">Uncharacterized protein</fullName>
    </submittedName>
</protein>
<dbReference type="EMBL" id="AC148819">
    <property type="protein sequence ID" value="ABD28477.1"/>
    <property type="molecule type" value="Genomic_DNA"/>
</dbReference>